<feature type="binding site" evidence="4">
    <location>
        <begin position="71"/>
        <end position="74"/>
    </location>
    <ligand>
        <name>GTP</name>
        <dbReference type="ChEBI" id="CHEBI:37565"/>
    </ligand>
</feature>
<dbReference type="InterPro" id="IPR005337">
    <property type="entry name" value="RapZ-like"/>
</dbReference>
<dbReference type="PIRSF" id="PIRSF005052">
    <property type="entry name" value="P-loopkin"/>
    <property type="match status" value="1"/>
</dbReference>
<dbReference type="Proteomes" id="UP000245362">
    <property type="component" value="Unassembled WGS sequence"/>
</dbReference>
<evidence type="ECO:0000313" key="7">
    <source>
        <dbReference type="EMBL" id="PWI33517.1"/>
    </source>
</evidence>
<evidence type="ECO:0000259" key="6">
    <source>
        <dbReference type="Pfam" id="PF22740"/>
    </source>
</evidence>
<dbReference type="NCBIfam" id="NF003828">
    <property type="entry name" value="PRK05416.1"/>
    <property type="match status" value="1"/>
</dbReference>
<dbReference type="AlphaFoldDB" id="A0A2U3B9R3"/>
<dbReference type="InterPro" id="IPR053930">
    <property type="entry name" value="RapZ-like_N"/>
</dbReference>
<keyword evidence="8" id="KW-1185">Reference proteome</keyword>
<keyword evidence="1 4" id="KW-0547">Nucleotide-binding</keyword>
<organism evidence="7 8">
    <name type="scientific">Vibrio albus</name>
    <dbReference type="NCBI Taxonomy" id="2200953"/>
    <lineage>
        <taxon>Bacteria</taxon>
        <taxon>Pseudomonadati</taxon>
        <taxon>Pseudomonadota</taxon>
        <taxon>Gammaproteobacteria</taxon>
        <taxon>Vibrionales</taxon>
        <taxon>Vibrionaceae</taxon>
        <taxon>Vibrio</taxon>
    </lineage>
</organism>
<proteinExistence type="inferred from homology"/>
<keyword evidence="2 4" id="KW-0067">ATP-binding</keyword>
<dbReference type="EMBL" id="QFWT01000004">
    <property type="protein sequence ID" value="PWI33517.1"/>
    <property type="molecule type" value="Genomic_DNA"/>
</dbReference>
<evidence type="ECO:0000256" key="4">
    <source>
        <dbReference type="HAMAP-Rule" id="MF_00636"/>
    </source>
</evidence>
<dbReference type="GO" id="GO:0005524">
    <property type="term" value="F:ATP binding"/>
    <property type="evidence" value="ECO:0007669"/>
    <property type="project" value="UniProtKB-UniRule"/>
</dbReference>
<dbReference type="InterPro" id="IPR053931">
    <property type="entry name" value="RapZ_C"/>
</dbReference>
<keyword evidence="3 4" id="KW-0342">GTP-binding</keyword>
<gene>
    <name evidence="7" type="ORF">DI392_08590</name>
</gene>
<evidence type="ECO:0000256" key="2">
    <source>
        <dbReference type="ARBA" id="ARBA00022840"/>
    </source>
</evidence>
<dbReference type="PANTHER" id="PTHR30448:SF0">
    <property type="entry name" value="RNASE ADAPTER PROTEIN RAPZ"/>
    <property type="match status" value="1"/>
</dbReference>
<comment type="caution">
    <text evidence="7">The sequence shown here is derived from an EMBL/GenBank/DDBJ whole genome shotgun (WGS) entry which is preliminary data.</text>
</comment>
<dbReference type="InterPro" id="IPR027417">
    <property type="entry name" value="P-loop_NTPase"/>
</dbReference>
<dbReference type="HAMAP" id="MF_00636">
    <property type="entry name" value="RapZ_like"/>
    <property type="match status" value="1"/>
</dbReference>
<dbReference type="OrthoDB" id="9784461at2"/>
<feature type="domain" description="RapZ C-terminal" evidence="6">
    <location>
        <begin position="179"/>
        <end position="296"/>
    </location>
</feature>
<dbReference type="RefSeq" id="WP_109319509.1">
    <property type="nucleotide sequence ID" value="NZ_QFWT01000004.1"/>
</dbReference>
<feature type="domain" description="RapZ-like N-terminal" evidence="5">
    <location>
        <begin position="18"/>
        <end position="171"/>
    </location>
</feature>
<reference evidence="7 8" key="1">
    <citation type="submission" date="2018-05" db="EMBL/GenBank/DDBJ databases">
        <title>Vibrio limimaris sp. nov., isolated from marine sediment.</title>
        <authorList>
            <person name="Li C.-M."/>
        </authorList>
    </citation>
    <scope>NUCLEOTIDE SEQUENCE [LARGE SCALE GENOMIC DNA]</scope>
    <source>
        <strain evidence="7 8">E4404</strain>
    </source>
</reference>
<evidence type="ECO:0000256" key="3">
    <source>
        <dbReference type="ARBA" id="ARBA00023134"/>
    </source>
</evidence>
<dbReference type="GO" id="GO:0005525">
    <property type="term" value="F:GTP binding"/>
    <property type="evidence" value="ECO:0007669"/>
    <property type="project" value="UniProtKB-UniRule"/>
</dbReference>
<evidence type="ECO:0000313" key="8">
    <source>
        <dbReference type="Proteomes" id="UP000245362"/>
    </source>
</evidence>
<evidence type="ECO:0000256" key="1">
    <source>
        <dbReference type="ARBA" id="ARBA00022741"/>
    </source>
</evidence>
<dbReference type="Gene3D" id="3.40.50.300">
    <property type="entry name" value="P-loop containing nucleotide triphosphate hydrolases"/>
    <property type="match status" value="1"/>
</dbReference>
<sequence>MTPETPANAPEHPNSSRLIVISGQSGAGKSVALRVLEDLGYYCVDNLPVNLLSQFVDSVRESQQNVAVSIDIRNLPQDPDSVTHTLQELKTSLDVTVFFLDADKETLLKRYSETRRIHPLSIGQDKLSLTQAIDREIDQLSALKEQADLVIDSSNRSLHELSETVRMRVLGRESQELVMVFESFGFKYGLPTDADYVFDVRFLPNPHWEPNLRPLTGLDTPIHEFLESYPEVTRLRQEIQEFITNWLPMLEKNNRSYLTVAIGCTGGKHRSVYITQKLGEHFKGQGKQVHIRHKSLEEHHS</sequence>
<protein>
    <submittedName>
        <fullName evidence="7">RNase adapter RapZ</fullName>
    </submittedName>
</protein>
<dbReference type="Pfam" id="PF03668">
    <property type="entry name" value="RapZ-like_N"/>
    <property type="match status" value="1"/>
</dbReference>
<feature type="binding site" evidence="4">
    <location>
        <begin position="23"/>
        <end position="30"/>
    </location>
    <ligand>
        <name>ATP</name>
        <dbReference type="ChEBI" id="CHEBI:30616"/>
    </ligand>
</feature>
<accession>A0A2U3B9R3</accession>
<name>A0A2U3B9R3_9VIBR</name>
<evidence type="ECO:0000259" key="5">
    <source>
        <dbReference type="Pfam" id="PF03668"/>
    </source>
</evidence>
<dbReference type="SUPFAM" id="SSF52540">
    <property type="entry name" value="P-loop containing nucleoside triphosphate hydrolases"/>
    <property type="match status" value="1"/>
</dbReference>
<dbReference type="PANTHER" id="PTHR30448">
    <property type="entry name" value="RNASE ADAPTER PROTEIN RAPZ"/>
    <property type="match status" value="1"/>
</dbReference>
<dbReference type="Pfam" id="PF22740">
    <property type="entry name" value="PapZ_C"/>
    <property type="match status" value="1"/>
</dbReference>